<proteinExistence type="predicted"/>
<reference evidence="2 3" key="1">
    <citation type="journal article" date="2012" name="Proc. Natl. Acad. Sci. U.S.A.">
        <title>Comparative genomics of Ceriporiopsis subvermispora and Phanerochaete chrysosporium provide insight into selective ligninolysis.</title>
        <authorList>
            <person name="Fernandez-Fueyo E."/>
            <person name="Ruiz-Duenas F.J."/>
            <person name="Ferreira P."/>
            <person name="Floudas D."/>
            <person name="Hibbett D.S."/>
            <person name="Canessa P."/>
            <person name="Larrondo L.F."/>
            <person name="James T.Y."/>
            <person name="Seelenfreund D."/>
            <person name="Lobos S."/>
            <person name="Polanco R."/>
            <person name="Tello M."/>
            <person name="Honda Y."/>
            <person name="Watanabe T."/>
            <person name="Watanabe T."/>
            <person name="Ryu J.S."/>
            <person name="Kubicek C.P."/>
            <person name="Schmoll M."/>
            <person name="Gaskell J."/>
            <person name="Hammel K.E."/>
            <person name="St John F.J."/>
            <person name="Vanden Wymelenberg A."/>
            <person name="Sabat G."/>
            <person name="Splinter BonDurant S."/>
            <person name="Syed K."/>
            <person name="Yadav J.S."/>
            <person name="Doddapaneni H."/>
            <person name="Subramanian V."/>
            <person name="Lavin J.L."/>
            <person name="Oguiza J.A."/>
            <person name="Perez G."/>
            <person name="Pisabarro A.G."/>
            <person name="Ramirez L."/>
            <person name="Santoyo F."/>
            <person name="Master E."/>
            <person name="Coutinho P.M."/>
            <person name="Henrissat B."/>
            <person name="Lombard V."/>
            <person name="Magnuson J.K."/>
            <person name="Kuees U."/>
            <person name="Hori C."/>
            <person name="Igarashi K."/>
            <person name="Samejima M."/>
            <person name="Held B.W."/>
            <person name="Barry K.W."/>
            <person name="LaButti K.M."/>
            <person name="Lapidus A."/>
            <person name="Lindquist E.A."/>
            <person name="Lucas S.M."/>
            <person name="Riley R."/>
            <person name="Salamov A.A."/>
            <person name="Hoffmeister D."/>
            <person name="Schwenk D."/>
            <person name="Hadar Y."/>
            <person name="Yarden O."/>
            <person name="de Vries R.P."/>
            <person name="Wiebenga A."/>
            <person name="Stenlid J."/>
            <person name="Eastwood D."/>
            <person name="Grigoriev I.V."/>
            <person name="Berka R.M."/>
            <person name="Blanchette R.A."/>
            <person name="Kersten P."/>
            <person name="Martinez A.T."/>
            <person name="Vicuna R."/>
            <person name="Cullen D."/>
        </authorList>
    </citation>
    <scope>NUCLEOTIDE SEQUENCE [LARGE SCALE GENOMIC DNA]</scope>
    <source>
        <strain evidence="2 3">B</strain>
    </source>
</reference>
<sequence>MGSGQSIFFPDNGHRRERADQLANDCRDFQHLYETRREELTNLLGPYKEKLDKVLTALGCSNIADLDRLVTESATGQVLQDWESVKSCYDTTQLVDQIIMGAIGTIAVAEIAISAIGALLGPIGFMSGIAVTSTIVLAIGVVGGLYEIINGAVQRSRLRDAINALFASRIKMKFLLDKLEAVNTWIVVLQSVYQVYEACDYDKDKIIEAMKQLDIARFMKEDQDKITYYSVAKGLSDMDSNRDSWRNEDPNWEELARALDTVNAMLAQLGANPVIMSNALVADHAAISSSVHQPEIVSQIEHDKCIESQMRLSIFAQNESPQVMDEPPPPYEEHVSVTLTSKDGEPLASALQGPLRVSLKDFADDFSAYVRIGSAAEDTFLVEDGGSVVRTSGTTNLASHPQTVDWLVSFAEPAEAKRFSATGQELHPNLEQQPFAEIRIGYNTSSREPLYVAADGSLVKDISIPGTVFVARYARVSV</sequence>
<dbReference type="HOGENOM" id="CLU_571071_0_0_1"/>
<keyword evidence="1" id="KW-0472">Membrane</keyword>
<organism evidence="2 3">
    <name type="scientific">Ceriporiopsis subvermispora (strain B)</name>
    <name type="common">White-rot fungus</name>
    <name type="synonym">Gelatoporia subvermispora</name>
    <dbReference type="NCBI Taxonomy" id="914234"/>
    <lineage>
        <taxon>Eukaryota</taxon>
        <taxon>Fungi</taxon>
        <taxon>Dikarya</taxon>
        <taxon>Basidiomycota</taxon>
        <taxon>Agaricomycotina</taxon>
        <taxon>Agaricomycetes</taxon>
        <taxon>Polyporales</taxon>
        <taxon>Gelatoporiaceae</taxon>
        <taxon>Gelatoporia</taxon>
    </lineage>
</organism>
<keyword evidence="1" id="KW-1133">Transmembrane helix</keyword>
<keyword evidence="3" id="KW-1185">Reference proteome</keyword>
<feature type="transmembrane region" description="Helical" evidence="1">
    <location>
        <begin position="98"/>
        <end position="119"/>
    </location>
</feature>
<dbReference type="AlphaFoldDB" id="M2QR27"/>
<name>M2QR27_CERS8</name>
<feature type="transmembrane region" description="Helical" evidence="1">
    <location>
        <begin position="125"/>
        <end position="149"/>
    </location>
</feature>
<gene>
    <name evidence="2" type="ORF">CERSUDRAFT_111848</name>
</gene>
<dbReference type="OrthoDB" id="3049275at2759"/>
<evidence type="ECO:0000313" key="2">
    <source>
        <dbReference type="EMBL" id="EMD39523.1"/>
    </source>
</evidence>
<evidence type="ECO:0000313" key="3">
    <source>
        <dbReference type="Proteomes" id="UP000016930"/>
    </source>
</evidence>
<keyword evidence="1" id="KW-0812">Transmembrane</keyword>
<accession>M2QR27</accession>
<protein>
    <submittedName>
        <fullName evidence="2">Uncharacterized protein</fullName>
    </submittedName>
</protein>
<evidence type="ECO:0000256" key="1">
    <source>
        <dbReference type="SAM" id="Phobius"/>
    </source>
</evidence>
<dbReference type="EMBL" id="KB445793">
    <property type="protein sequence ID" value="EMD39523.1"/>
    <property type="molecule type" value="Genomic_DNA"/>
</dbReference>
<dbReference type="Proteomes" id="UP000016930">
    <property type="component" value="Unassembled WGS sequence"/>
</dbReference>